<reference evidence="1" key="1">
    <citation type="submission" date="2015-07" db="EMBL/GenBank/DDBJ databases">
        <title>MeaNS - Measles Nucleotide Surveillance Program.</title>
        <authorList>
            <person name="Tran T."/>
            <person name="Druce J."/>
        </authorList>
    </citation>
    <scope>NUCLEOTIDE SEQUENCE</scope>
    <source>
        <strain evidence="1">UCB-OBI-ISO-001</strain>
        <tissue evidence="1">Gonad</tissue>
    </source>
</reference>
<dbReference type="EMBL" id="KQ420375">
    <property type="protein sequence ID" value="KOF80485.1"/>
    <property type="molecule type" value="Genomic_DNA"/>
</dbReference>
<sequence>MIFDVICLCYFHQHCIHCQQKLYLDVVKYNHCLRCVLKSTSNNLTLDVLSHHLLMLLQQIRDNVIYS</sequence>
<protein>
    <submittedName>
        <fullName evidence="1">Uncharacterized protein</fullName>
    </submittedName>
</protein>
<dbReference type="AlphaFoldDB" id="A0A0L8GV47"/>
<evidence type="ECO:0000313" key="1">
    <source>
        <dbReference type="EMBL" id="KOF80485.1"/>
    </source>
</evidence>
<gene>
    <name evidence="1" type="ORF">OCBIM_22027823mg</name>
</gene>
<name>A0A0L8GV47_OCTBM</name>
<proteinExistence type="predicted"/>
<accession>A0A0L8GV47</accession>
<organism evidence="1">
    <name type="scientific">Octopus bimaculoides</name>
    <name type="common">California two-spotted octopus</name>
    <dbReference type="NCBI Taxonomy" id="37653"/>
    <lineage>
        <taxon>Eukaryota</taxon>
        <taxon>Metazoa</taxon>
        <taxon>Spiralia</taxon>
        <taxon>Lophotrochozoa</taxon>
        <taxon>Mollusca</taxon>
        <taxon>Cephalopoda</taxon>
        <taxon>Coleoidea</taxon>
        <taxon>Octopodiformes</taxon>
        <taxon>Octopoda</taxon>
        <taxon>Incirrata</taxon>
        <taxon>Octopodidae</taxon>
        <taxon>Octopus</taxon>
    </lineage>
</organism>